<comment type="caution">
    <text evidence="1">The sequence shown here is derived from an EMBL/GenBank/DDBJ whole genome shotgun (WGS) entry which is preliminary data.</text>
</comment>
<sequence>MITLTWEARHDVSPLTCRLLECWFCYLFVAVRLADKAGGGSRRKAAFEGIQSSEIEALLFHLADALEGPASSYPFSGWLFQMGTMPLGSRARMGLQTKLSVVLISAFLNNVVSNDGNDNGSMENSGIDNCLDIHSHSLSNGKMS</sequence>
<evidence type="ECO:0000313" key="1">
    <source>
        <dbReference type="EMBL" id="GMN46171.1"/>
    </source>
</evidence>
<keyword evidence="2" id="KW-1185">Reference proteome</keyword>
<protein>
    <submittedName>
        <fullName evidence="1">Uncharacterized protein</fullName>
    </submittedName>
</protein>
<dbReference type="EMBL" id="BTGU01000022">
    <property type="protein sequence ID" value="GMN46171.1"/>
    <property type="molecule type" value="Genomic_DNA"/>
</dbReference>
<reference evidence="1" key="1">
    <citation type="submission" date="2023-07" db="EMBL/GenBank/DDBJ databases">
        <title>draft genome sequence of fig (Ficus carica).</title>
        <authorList>
            <person name="Takahashi T."/>
            <person name="Nishimura K."/>
        </authorList>
    </citation>
    <scope>NUCLEOTIDE SEQUENCE</scope>
</reference>
<organism evidence="1 2">
    <name type="scientific">Ficus carica</name>
    <name type="common">Common fig</name>
    <dbReference type="NCBI Taxonomy" id="3494"/>
    <lineage>
        <taxon>Eukaryota</taxon>
        <taxon>Viridiplantae</taxon>
        <taxon>Streptophyta</taxon>
        <taxon>Embryophyta</taxon>
        <taxon>Tracheophyta</taxon>
        <taxon>Spermatophyta</taxon>
        <taxon>Magnoliopsida</taxon>
        <taxon>eudicotyledons</taxon>
        <taxon>Gunneridae</taxon>
        <taxon>Pentapetalae</taxon>
        <taxon>rosids</taxon>
        <taxon>fabids</taxon>
        <taxon>Rosales</taxon>
        <taxon>Moraceae</taxon>
        <taxon>Ficeae</taxon>
        <taxon>Ficus</taxon>
    </lineage>
</organism>
<accession>A0AA88ALF2</accession>
<dbReference type="Proteomes" id="UP001187192">
    <property type="component" value="Unassembled WGS sequence"/>
</dbReference>
<evidence type="ECO:0000313" key="2">
    <source>
        <dbReference type="Proteomes" id="UP001187192"/>
    </source>
</evidence>
<dbReference type="AlphaFoldDB" id="A0AA88ALF2"/>
<gene>
    <name evidence="1" type="ORF">TIFTF001_015354</name>
</gene>
<name>A0AA88ALF2_FICCA</name>
<proteinExistence type="predicted"/>